<sequence>MLPTPVHSILARSRIETSAIVDAYLERIKIGRDLDLFWTRLTTTKFLLPNPYPQLLRHLREIESQTNAWEVPLATVSVVNIPPSIGEFGVVEGGVFGRSRLVARVDGCRLAHLSKHLGCPWYKQQSADGIASTTMTCLVGPAVFHGKGYLPTIHFLQLEQHVVIEGDNLERAITLFAHMIAKDAFDTQTSASSINQGVWVTIPSFKKSDKHTEKLWTLDAIQTSRVAFISAVKTAVAARVPCYVTEFRHAPPFNLGHGNGSQIKCAISYVRVHRELVMHFKPPNEVLTSFTRNPHRPLIEGVFFSEDALKAYVTKVAPPATTAVMEPYVAPILSNYSVGNYLAMAYALVHHICVNEDSFQPIAQLGKVTLGFPGQLVVLAQTSALIQEMLTLQILTPTTTQLHLKQLWNMVAQHAHNVRTFLCQNSHSSLLGIRHTLEQLATALEIPSASTSEAVVVQSAVDACRRIELLLEHAAQCVTRDVIETMRGDGGVVHPIQLVNRLAQTAAEEERTALAALTKTKLKRVAPKTDNSPIAMSQLVEPDQPTLPLHGIDVDQEVQSAVASLTYPPLIAREAVYMQYIVDTRLDEALQSALSAIILEGMPPNHFPPFIQRLRAYAIRHSMSLAQAAPPPLPLHAHPQPPPNQIRNDFADTDGTIVEVRGLFGTARCTSFFPDSVVSMAAKVQSWPTCPVQYTSPSALFTIQTWTSLYLRRFYMWLEDAPSQVDVVEHIQVTTVQPTLQLTQKAAELFSDAVLQDVLTISDHPQMAVVWFQTSHDHAFDSFSSRPTFKVDAGGIKLQRDLLRSRVENAALSKQWVQICVFHDCTLVVKTYVLHLVDHSRRRCFAPPRLRSPNASHLCFSRASAEWTTSLIDTSPECDVVDDADLLDMYDRVFQRAVRHPDEFATCEAALCVMLASPVVALNALETQGHAFAMACTTKCRLHELKGCIEAWVARIRAVVDTPATQDMLWLFSRWKRPLASALAAKDSMQTRAFVEGLTTFVLALRLSCQIDVHFSSKLPTMQSVRY</sequence>
<name>A0A024U2Z4_9STRA</name>
<dbReference type="GeneID" id="20084219"/>
<accession>A0A024U2Z4</accession>
<dbReference type="EMBL" id="KI913964">
    <property type="protein sequence ID" value="ETW00595.1"/>
    <property type="molecule type" value="Genomic_DNA"/>
</dbReference>
<gene>
    <name evidence="1" type="ORF">H310_07169</name>
</gene>
<dbReference type="AlphaFoldDB" id="A0A024U2Z4"/>
<protein>
    <submittedName>
        <fullName evidence="1">Uncharacterized protein</fullName>
    </submittedName>
</protein>
<dbReference type="VEuPathDB" id="FungiDB:H310_07169"/>
<evidence type="ECO:0000313" key="1">
    <source>
        <dbReference type="EMBL" id="ETW00595.1"/>
    </source>
</evidence>
<organism evidence="1">
    <name type="scientific">Aphanomyces invadans</name>
    <dbReference type="NCBI Taxonomy" id="157072"/>
    <lineage>
        <taxon>Eukaryota</taxon>
        <taxon>Sar</taxon>
        <taxon>Stramenopiles</taxon>
        <taxon>Oomycota</taxon>
        <taxon>Saprolegniomycetes</taxon>
        <taxon>Saprolegniales</taxon>
        <taxon>Verrucalvaceae</taxon>
        <taxon>Aphanomyces</taxon>
    </lineage>
</organism>
<reference evidence="1" key="1">
    <citation type="submission" date="2013-12" db="EMBL/GenBank/DDBJ databases">
        <title>The Genome Sequence of Aphanomyces invadans NJM9701.</title>
        <authorList>
            <consortium name="The Broad Institute Genomics Platform"/>
            <person name="Russ C."/>
            <person name="Tyler B."/>
            <person name="van West P."/>
            <person name="Dieguez-Uribeondo J."/>
            <person name="Young S.K."/>
            <person name="Zeng Q."/>
            <person name="Gargeya S."/>
            <person name="Fitzgerald M."/>
            <person name="Abouelleil A."/>
            <person name="Alvarado L."/>
            <person name="Chapman S.B."/>
            <person name="Gainer-Dewar J."/>
            <person name="Goldberg J."/>
            <person name="Griggs A."/>
            <person name="Gujja S."/>
            <person name="Hansen M."/>
            <person name="Howarth C."/>
            <person name="Imamovic A."/>
            <person name="Ireland A."/>
            <person name="Larimer J."/>
            <person name="McCowan C."/>
            <person name="Murphy C."/>
            <person name="Pearson M."/>
            <person name="Poon T.W."/>
            <person name="Priest M."/>
            <person name="Roberts A."/>
            <person name="Saif S."/>
            <person name="Shea T."/>
            <person name="Sykes S."/>
            <person name="Wortman J."/>
            <person name="Nusbaum C."/>
            <person name="Birren B."/>
        </authorList>
    </citation>
    <scope>NUCLEOTIDE SEQUENCE [LARGE SCALE GENOMIC DNA]</scope>
    <source>
        <strain evidence="1">NJM9701</strain>
    </source>
</reference>
<proteinExistence type="predicted"/>
<dbReference type="RefSeq" id="XP_008870730.1">
    <property type="nucleotide sequence ID" value="XM_008872508.1"/>
</dbReference>
<dbReference type="OrthoDB" id="77402at2759"/>